<dbReference type="InterPro" id="IPR023213">
    <property type="entry name" value="CAT-like_dom_sf"/>
</dbReference>
<dbReference type="AlphaFoldDB" id="A0A1W9HQD7"/>
<dbReference type="EMBL" id="LWDL01000031">
    <property type="protein sequence ID" value="OQW49659.1"/>
    <property type="molecule type" value="Genomic_DNA"/>
</dbReference>
<organism evidence="1 2">
    <name type="scientific">Candidatus Raskinella chloraquaticus</name>
    <dbReference type="NCBI Taxonomy" id="1951219"/>
    <lineage>
        <taxon>Bacteria</taxon>
        <taxon>Pseudomonadati</taxon>
        <taxon>Pseudomonadota</taxon>
        <taxon>Alphaproteobacteria</taxon>
        <taxon>Hyphomicrobiales</taxon>
        <taxon>Phreatobacteraceae</taxon>
        <taxon>Candidatus Raskinella</taxon>
    </lineage>
</organism>
<dbReference type="Proteomes" id="UP000192872">
    <property type="component" value="Unassembled WGS sequence"/>
</dbReference>
<evidence type="ECO:0000313" key="2">
    <source>
        <dbReference type="Proteomes" id="UP000192872"/>
    </source>
</evidence>
<evidence type="ECO:0000313" key="1">
    <source>
        <dbReference type="EMBL" id="OQW49659.1"/>
    </source>
</evidence>
<dbReference type="RefSeq" id="WP_376799872.1">
    <property type="nucleotide sequence ID" value="NZ_DBNB01000008.1"/>
</dbReference>
<reference evidence="1 2" key="1">
    <citation type="journal article" date="2017" name="Water Res.">
        <title>Comammox in drinking water systems.</title>
        <authorList>
            <person name="Wang Y."/>
            <person name="Ma L."/>
            <person name="Mao Y."/>
            <person name="Jiang X."/>
            <person name="Xia Y."/>
            <person name="Yu K."/>
            <person name="Li B."/>
            <person name="Zhang T."/>
        </authorList>
    </citation>
    <scope>NUCLEOTIDE SEQUENCE [LARGE SCALE GENOMIC DNA]</scope>
    <source>
        <strain evidence="1">SG_bin8</strain>
    </source>
</reference>
<name>A0A1W9HQD7_9HYPH</name>
<proteinExistence type="predicted"/>
<dbReference type="SUPFAM" id="SSF52777">
    <property type="entry name" value="CoA-dependent acyltransferases"/>
    <property type="match status" value="1"/>
</dbReference>
<accession>A0A1W9HQD7</accession>
<gene>
    <name evidence="1" type="ORF">A4S15_02775</name>
</gene>
<dbReference type="STRING" id="1827387.A4S15_02775"/>
<sequence length="259" mass="28763">MKGRSIALSGPRRIIADVCYFAGDTTKGVISRRLGLGPLARVLAQLPRGAKPLWPAMIARAYGLVAADMPELRRAYVKFPWPHIYEYPMSVSMIATERVFDGEPTLFFVRMKGPEHMSLGELAERLRRAKTVDWQEERDFRRVFAIASLPLPLRRLIWWLGLNIGRQRANYFGTFGISSLAGQGVTITNAVHMFTVLLSYGAMADDGSLELFFSFDHRAFDGGVVARALSRLEEKLNGPIVEEIISAFPQATGAGMASV</sequence>
<comment type="caution">
    <text evidence="1">The sequence shown here is derived from an EMBL/GenBank/DDBJ whole genome shotgun (WGS) entry which is preliminary data.</text>
</comment>
<protein>
    <recommendedName>
        <fullName evidence="3">2-oxoacid dehydrogenase acyltransferase catalytic domain-containing protein</fullName>
    </recommendedName>
</protein>
<evidence type="ECO:0008006" key="3">
    <source>
        <dbReference type="Google" id="ProtNLM"/>
    </source>
</evidence>
<dbReference type="Gene3D" id="3.30.559.10">
    <property type="entry name" value="Chloramphenicol acetyltransferase-like domain"/>
    <property type="match status" value="1"/>
</dbReference>